<sequence length="113" mass="13397">MWMQFICTRITPALNVFNVNTFQAILLYGILQKKHICIGQWIHQSMNRCVNGQKVGIFFPHLVTALCKSAETPMEENEQFMHPTNSLKGYSMYTQYIKLNRKQIIDWDQRRKE</sequence>
<evidence type="ECO:0000313" key="2">
    <source>
        <dbReference type="EMBL" id="MBA0748106.1"/>
    </source>
</evidence>
<feature type="domain" description="Putative plant transposon protein" evidence="1">
    <location>
        <begin position="1"/>
        <end position="72"/>
    </location>
</feature>
<keyword evidence="3" id="KW-1185">Reference proteome</keyword>
<organism evidence="2 3">
    <name type="scientific">Gossypium gossypioides</name>
    <name type="common">Mexican cotton</name>
    <name type="synonym">Selera gossypioides</name>
    <dbReference type="NCBI Taxonomy" id="34282"/>
    <lineage>
        <taxon>Eukaryota</taxon>
        <taxon>Viridiplantae</taxon>
        <taxon>Streptophyta</taxon>
        <taxon>Embryophyta</taxon>
        <taxon>Tracheophyta</taxon>
        <taxon>Spermatophyta</taxon>
        <taxon>Magnoliopsida</taxon>
        <taxon>eudicotyledons</taxon>
        <taxon>Gunneridae</taxon>
        <taxon>Pentapetalae</taxon>
        <taxon>rosids</taxon>
        <taxon>malvids</taxon>
        <taxon>Malvales</taxon>
        <taxon>Malvaceae</taxon>
        <taxon>Malvoideae</taxon>
        <taxon>Gossypium</taxon>
    </lineage>
</organism>
<dbReference type="AlphaFoldDB" id="A0A7J9CI47"/>
<dbReference type="EMBL" id="JABEZY010000010">
    <property type="protein sequence ID" value="MBA0748106.1"/>
    <property type="molecule type" value="Genomic_DNA"/>
</dbReference>
<evidence type="ECO:0000259" key="1">
    <source>
        <dbReference type="Pfam" id="PF20167"/>
    </source>
</evidence>
<feature type="non-terminal residue" evidence="2">
    <location>
        <position position="113"/>
    </location>
</feature>
<gene>
    <name evidence="2" type="ORF">Gogos_004958</name>
</gene>
<proteinExistence type="predicted"/>
<protein>
    <recommendedName>
        <fullName evidence="1">Putative plant transposon protein domain-containing protein</fullName>
    </recommendedName>
</protein>
<dbReference type="InterPro" id="IPR046796">
    <property type="entry name" value="Transposase_32_dom"/>
</dbReference>
<comment type="caution">
    <text evidence="2">The sequence shown here is derived from an EMBL/GenBank/DDBJ whole genome shotgun (WGS) entry which is preliminary data.</text>
</comment>
<evidence type="ECO:0000313" key="3">
    <source>
        <dbReference type="Proteomes" id="UP000593579"/>
    </source>
</evidence>
<dbReference type="Proteomes" id="UP000593579">
    <property type="component" value="Unassembled WGS sequence"/>
</dbReference>
<name>A0A7J9CI47_GOSGO</name>
<accession>A0A7J9CI47</accession>
<dbReference type="Pfam" id="PF20167">
    <property type="entry name" value="Transposase_32"/>
    <property type="match status" value="1"/>
</dbReference>
<reference evidence="2 3" key="1">
    <citation type="journal article" date="2019" name="Genome Biol. Evol.">
        <title>Insights into the evolution of the New World diploid cottons (Gossypium, subgenus Houzingenia) based on genome sequencing.</title>
        <authorList>
            <person name="Grover C.E."/>
            <person name="Arick M.A. 2nd"/>
            <person name="Thrash A."/>
            <person name="Conover J.L."/>
            <person name="Sanders W.S."/>
            <person name="Peterson D.G."/>
            <person name="Frelichowski J.E."/>
            <person name="Scheffler J.A."/>
            <person name="Scheffler B.E."/>
            <person name="Wendel J.F."/>
        </authorList>
    </citation>
    <scope>NUCLEOTIDE SEQUENCE [LARGE SCALE GENOMIC DNA]</scope>
    <source>
        <strain evidence="2">5</strain>
        <tissue evidence="2">Leaf</tissue>
    </source>
</reference>
<dbReference type="OrthoDB" id="997689at2759"/>